<evidence type="ECO:0000313" key="1">
    <source>
        <dbReference type="EMBL" id="MBX69189.1"/>
    </source>
</evidence>
<sequence>MGKVMNLIEESKVYNNLGPL</sequence>
<protein>
    <submittedName>
        <fullName evidence="1">Uncharacterized protein</fullName>
    </submittedName>
</protein>
<dbReference type="AlphaFoldDB" id="A0A2P2QQ82"/>
<accession>A0A2P2QQ82</accession>
<name>A0A2P2QQ82_RHIMU</name>
<dbReference type="EMBL" id="GGEC01088705">
    <property type="protein sequence ID" value="MBX69189.1"/>
    <property type="molecule type" value="Transcribed_RNA"/>
</dbReference>
<reference evidence="1" key="1">
    <citation type="submission" date="2018-02" db="EMBL/GenBank/DDBJ databases">
        <title>Rhizophora mucronata_Transcriptome.</title>
        <authorList>
            <person name="Meera S.P."/>
            <person name="Sreeshan A."/>
            <person name="Augustine A."/>
        </authorList>
    </citation>
    <scope>NUCLEOTIDE SEQUENCE</scope>
    <source>
        <tissue evidence="1">Leaf</tissue>
    </source>
</reference>
<organism evidence="1">
    <name type="scientific">Rhizophora mucronata</name>
    <name type="common">Asiatic mangrove</name>
    <dbReference type="NCBI Taxonomy" id="61149"/>
    <lineage>
        <taxon>Eukaryota</taxon>
        <taxon>Viridiplantae</taxon>
        <taxon>Streptophyta</taxon>
        <taxon>Embryophyta</taxon>
        <taxon>Tracheophyta</taxon>
        <taxon>Spermatophyta</taxon>
        <taxon>Magnoliopsida</taxon>
        <taxon>eudicotyledons</taxon>
        <taxon>Gunneridae</taxon>
        <taxon>Pentapetalae</taxon>
        <taxon>rosids</taxon>
        <taxon>fabids</taxon>
        <taxon>Malpighiales</taxon>
        <taxon>Rhizophoraceae</taxon>
        <taxon>Rhizophora</taxon>
    </lineage>
</organism>
<proteinExistence type="predicted"/>